<feature type="coiled-coil region" evidence="6">
    <location>
        <begin position="6"/>
        <end position="33"/>
    </location>
</feature>
<dbReference type="GO" id="GO:0003735">
    <property type="term" value="F:structural constituent of ribosome"/>
    <property type="evidence" value="ECO:0007669"/>
    <property type="project" value="InterPro"/>
</dbReference>
<accession>V6DG22</accession>
<evidence type="ECO:0000256" key="1">
    <source>
        <dbReference type="ARBA" id="ARBA00009254"/>
    </source>
</evidence>
<evidence type="ECO:0000313" key="7">
    <source>
        <dbReference type="EMBL" id="CDK30505.1"/>
    </source>
</evidence>
<dbReference type="OrthoDB" id="9815192at2"/>
<dbReference type="GO" id="GO:1990904">
    <property type="term" value="C:ribonucleoprotein complex"/>
    <property type="evidence" value="ECO:0007669"/>
    <property type="project" value="UniProtKB-KW"/>
</dbReference>
<evidence type="ECO:0000313" key="8">
    <source>
        <dbReference type="Proteomes" id="UP000018769"/>
    </source>
</evidence>
<dbReference type="GO" id="GO:0005840">
    <property type="term" value="C:ribosome"/>
    <property type="evidence" value="ECO:0007669"/>
    <property type="project" value="UniProtKB-KW"/>
</dbReference>
<dbReference type="KEGG" id="dpb:BABL1_gene_514"/>
<evidence type="ECO:0000256" key="3">
    <source>
        <dbReference type="ARBA" id="ARBA00023274"/>
    </source>
</evidence>
<evidence type="ECO:0000256" key="2">
    <source>
        <dbReference type="ARBA" id="ARBA00022980"/>
    </source>
</evidence>
<reference evidence="7 8" key="1">
    <citation type="journal article" date="2015" name="Biol. Direct">
        <title>Babela massiliensis, a representative of a widespread bacterial phylum with unusual adaptations to parasitism in amoebae.</title>
        <authorList>
            <person name="Pagnier I."/>
            <person name="Yutin N."/>
            <person name="Croce O."/>
            <person name="Makarova K.S."/>
            <person name="Wolf Y.I."/>
            <person name="Benamar S."/>
            <person name="Raoult D."/>
            <person name="Koonin E.V."/>
            <person name="La Scola B."/>
        </authorList>
    </citation>
    <scope>NUCLEOTIDE SEQUENCE [LARGE SCALE GENOMIC DNA]</scope>
    <source>
        <strain evidence="8">BABL1</strain>
    </source>
</reference>
<comment type="similarity">
    <text evidence="1 5">Belongs to the universal ribosomal protein uL29 family.</text>
</comment>
<keyword evidence="6" id="KW-0175">Coiled coil</keyword>
<evidence type="ECO:0000256" key="4">
    <source>
        <dbReference type="ARBA" id="ARBA00035204"/>
    </source>
</evidence>
<keyword evidence="2 5" id="KW-0689">Ribosomal protein</keyword>
<dbReference type="GO" id="GO:0006412">
    <property type="term" value="P:translation"/>
    <property type="evidence" value="ECO:0007669"/>
    <property type="project" value="UniProtKB-UniRule"/>
</dbReference>
<dbReference type="InterPro" id="IPR036049">
    <property type="entry name" value="Ribosomal_uL29_sf"/>
</dbReference>
<dbReference type="AlphaFoldDB" id="V6DG22"/>
<dbReference type="SUPFAM" id="SSF46561">
    <property type="entry name" value="Ribosomal protein L29 (L29p)"/>
    <property type="match status" value="1"/>
</dbReference>
<protein>
    <recommendedName>
        <fullName evidence="4 5">Large ribosomal subunit protein uL29</fullName>
    </recommendedName>
</protein>
<gene>
    <name evidence="5" type="primary">rpmC</name>
    <name evidence="7" type="ORF">BABL1_gene_514</name>
</gene>
<sequence>MNKLKNELKQLSMQELASKVDELRRELFSLRLQDINTSLKDKTQFKKLRRGIACALTYMQQKVNKS</sequence>
<evidence type="ECO:0000256" key="6">
    <source>
        <dbReference type="SAM" id="Coils"/>
    </source>
</evidence>
<evidence type="ECO:0000256" key="5">
    <source>
        <dbReference type="HAMAP-Rule" id="MF_00374"/>
    </source>
</evidence>
<dbReference type="HOGENOM" id="CLU_158491_5_2_7"/>
<organism evidence="7 8">
    <name type="scientific">Candidatus Babela massiliensis</name>
    <dbReference type="NCBI Taxonomy" id="673862"/>
    <lineage>
        <taxon>Bacteria</taxon>
        <taxon>Candidatus Babelota</taxon>
        <taxon>Candidatus Babeliae</taxon>
        <taxon>Candidatus Babeliales</taxon>
        <taxon>Candidatus Babeliaceae</taxon>
        <taxon>Candidatus Babela</taxon>
    </lineage>
</organism>
<dbReference type="RefSeq" id="WP_023791735.1">
    <property type="nucleotide sequence ID" value="NC_023003.1"/>
</dbReference>
<dbReference type="NCBIfam" id="TIGR00012">
    <property type="entry name" value="L29"/>
    <property type="match status" value="1"/>
</dbReference>
<dbReference type="Proteomes" id="UP000018769">
    <property type="component" value="Chromosome I"/>
</dbReference>
<keyword evidence="8" id="KW-1185">Reference proteome</keyword>
<keyword evidence="3 5" id="KW-0687">Ribonucleoprotein</keyword>
<dbReference type="InterPro" id="IPR001854">
    <property type="entry name" value="Ribosomal_uL29"/>
</dbReference>
<dbReference type="HAMAP" id="MF_00374">
    <property type="entry name" value="Ribosomal_uL29"/>
    <property type="match status" value="1"/>
</dbReference>
<dbReference type="Pfam" id="PF00831">
    <property type="entry name" value="Ribosomal_L29"/>
    <property type="match status" value="1"/>
</dbReference>
<name>V6DG22_9BACT</name>
<dbReference type="STRING" id="673862.BABL1_gene_514"/>
<proteinExistence type="inferred from homology"/>
<dbReference type="EMBL" id="HG793133">
    <property type="protein sequence ID" value="CDK30505.1"/>
    <property type="molecule type" value="Genomic_DNA"/>
</dbReference>
<dbReference type="Gene3D" id="1.10.287.310">
    <property type="match status" value="1"/>
</dbReference>